<gene>
    <name evidence="2" type="ORF">F7725_018944</name>
</gene>
<dbReference type="PANTHER" id="PTHR37162">
    <property type="entry name" value="HAT FAMILY DIMERISATION DOMAINCONTAINING PROTEIN-RELATED"/>
    <property type="match status" value="1"/>
</dbReference>
<accession>A0A7J5XUK3</accession>
<feature type="region of interest" description="Disordered" evidence="1">
    <location>
        <begin position="349"/>
        <end position="399"/>
    </location>
</feature>
<proteinExistence type="predicted"/>
<feature type="compositionally biased region" description="Polar residues" evidence="1">
    <location>
        <begin position="366"/>
        <end position="386"/>
    </location>
</feature>
<reference evidence="2 3" key="1">
    <citation type="submission" date="2020-03" db="EMBL/GenBank/DDBJ databases">
        <title>Dissostichus mawsoni Genome sequencing and assembly.</title>
        <authorList>
            <person name="Park H."/>
        </authorList>
    </citation>
    <scope>NUCLEOTIDE SEQUENCE [LARGE SCALE GENOMIC DNA]</scope>
    <source>
        <strain evidence="2">DM0001</strain>
        <tissue evidence="2">Muscle</tissue>
    </source>
</reference>
<protein>
    <submittedName>
        <fullName evidence="2">Uncharacterized protein</fullName>
    </submittedName>
</protein>
<keyword evidence="3" id="KW-1185">Reference proteome</keyword>
<dbReference type="Proteomes" id="UP000518266">
    <property type="component" value="Unassembled WGS sequence"/>
</dbReference>
<evidence type="ECO:0000256" key="1">
    <source>
        <dbReference type="SAM" id="MobiDB-lite"/>
    </source>
</evidence>
<name>A0A7J5XUK3_DISMA</name>
<organism evidence="2 3">
    <name type="scientific">Dissostichus mawsoni</name>
    <name type="common">Antarctic cod</name>
    <dbReference type="NCBI Taxonomy" id="36200"/>
    <lineage>
        <taxon>Eukaryota</taxon>
        <taxon>Metazoa</taxon>
        <taxon>Chordata</taxon>
        <taxon>Craniata</taxon>
        <taxon>Vertebrata</taxon>
        <taxon>Euteleostomi</taxon>
        <taxon>Actinopterygii</taxon>
        <taxon>Neopterygii</taxon>
        <taxon>Teleostei</taxon>
        <taxon>Neoteleostei</taxon>
        <taxon>Acanthomorphata</taxon>
        <taxon>Eupercaria</taxon>
        <taxon>Perciformes</taxon>
        <taxon>Notothenioidei</taxon>
        <taxon>Nototheniidae</taxon>
        <taxon>Dissostichus</taxon>
    </lineage>
</organism>
<evidence type="ECO:0000313" key="2">
    <source>
        <dbReference type="EMBL" id="KAF3840227.1"/>
    </source>
</evidence>
<feature type="compositionally biased region" description="Polar residues" evidence="1">
    <location>
        <begin position="349"/>
        <end position="358"/>
    </location>
</feature>
<evidence type="ECO:0000313" key="3">
    <source>
        <dbReference type="Proteomes" id="UP000518266"/>
    </source>
</evidence>
<comment type="caution">
    <text evidence="2">The sequence shown here is derived from an EMBL/GenBank/DDBJ whole genome shotgun (WGS) entry which is preliminary data.</text>
</comment>
<dbReference type="OrthoDB" id="10056585at2759"/>
<dbReference type="AlphaFoldDB" id="A0A7J5XUK3"/>
<sequence>MHNAFKCGFTMWQLEKLLRAMHTLFHNVPARREDYSTVTKSTVFPLSFCGHRWVENLPVVERALAVWPSLLQYMDAVRTKKLPNPGTASLDTIAAALKDPLILAKLQYYMALARTFNPFLKKYQTDEPVMPFLGKDLAELIKDITTLQLTRLDVADKNNWLHPQDIDIGLGAESILKVVLLLAYYHPPLQSTKGVELTALEFRRDCMQGLSNIIRKVQEKSPLKYPTVRQMACLDPFVMYRDPDRCKRQIKCLVQRFLQDKQLTGGVSAGDVILQQFEAFLYRIHLDQERRKKESEAQGRKRKAEEDHLEELKRRKKSILGLARDAVRFAEEAEGKAGSKMAMLISNSSRINGETPETVNHVDGTDSAQDPASGTTATSVHQSWPHQQPAPLPAVYADI</sequence>
<dbReference type="EMBL" id="JAAKFY010000021">
    <property type="protein sequence ID" value="KAF3840227.1"/>
    <property type="molecule type" value="Genomic_DNA"/>
</dbReference>
<dbReference type="PANTHER" id="PTHR37162:SF11">
    <property type="match status" value="1"/>
</dbReference>